<name>A0A9N8PMS4_9PEZI</name>
<keyword evidence="4" id="KW-0560">Oxidoreductase</keyword>
<dbReference type="InterPro" id="IPR036318">
    <property type="entry name" value="FAD-bd_PCMH-like_sf"/>
</dbReference>
<evidence type="ECO:0000256" key="3">
    <source>
        <dbReference type="ARBA" id="ARBA00022827"/>
    </source>
</evidence>
<keyword evidence="3" id="KW-0274">FAD</keyword>
<accession>A0A9N8PMS4</accession>
<evidence type="ECO:0000256" key="4">
    <source>
        <dbReference type="ARBA" id="ARBA00023002"/>
    </source>
</evidence>
<evidence type="ECO:0000313" key="6">
    <source>
        <dbReference type="EMBL" id="CAD0100108.1"/>
    </source>
</evidence>
<evidence type="ECO:0000256" key="2">
    <source>
        <dbReference type="ARBA" id="ARBA00022630"/>
    </source>
</evidence>
<dbReference type="SUPFAM" id="SSF56176">
    <property type="entry name" value="FAD-binding/transporter-associated domain-like"/>
    <property type="match status" value="1"/>
</dbReference>
<dbReference type="PROSITE" id="PS51387">
    <property type="entry name" value="FAD_PCMH"/>
    <property type="match status" value="1"/>
</dbReference>
<sequence length="304" mass="32784">MPDAASSSKLGRDLAFVGGGHGQTNASSTTGLLIDLSWMNSTRILHNVTLGDVKLTTAISYQGGAIWKQVTDYTNGTGFTAVGARVGNVGVGGFSTGGGIGSLAGAYGYAIDRLRALEVVLMSGKVVLATKTNQYSDLFWALQGGGGQFGIVTTFYQEAIPEPRSSEFGIWIVARDSWARARQNTVKFFDSNNDPFSLMYYSLGYYPEHLTSGSLTITMVIVGIRFADPHGQSASPLYSHGNRGNGTRPSGYHTKQKTFNETFSDLLDGLVLKKASRYKLPYGQATELSAPFFPYGYRRGFWGP</sequence>
<comment type="similarity">
    <text evidence="1">Belongs to the oxygen-dependent FAD-linked oxidoreductase family.</text>
</comment>
<dbReference type="Gene3D" id="3.30.465.10">
    <property type="match status" value="1"/>
</dbReference>
<dbReference type="PANTHER" id="PTHR42973">
    <property type="entry name" value="BINDING OXIDOREDUCTASE, PUTATIVE (AFU_ORTHOLOGUE AFUA_1G17690)-RELATED"/>
    <property type="match status" value="1"/>
</dbReference>
<dbReference type="InterPro" id="IPR006094">
    <property type="entry name" value="Oxid_FAD_bind_N"/>
</dbReference>
<evidence type="ECO:0000259" key="5">
    <source>
        <dbReference type="PROSITE" id="PS51387"/>
    </source>
</evidence>
<evidence type="ECO:0000256" key="1">
    <source>
        <dbReference type="ARBA" id="ARBA00005466"/>
    </source>
</evidence>
<dbReference type="InterPro" id="IPR016166">
    <property type="entry name" value="FAD-bd_PCMH"/>
</dbReference>
<keyword evidence="2" id="KW-0285">Flavoprotein</keyword>
<dbReference type="Pfam" id="PF01565">
    <property type="entry name" value="FAD_binding_4"/>
    <property type="match status" value="1"/>
</dbReference>
<dbReference type="GO" id="GO:0016491">
    <property type="term" value="F:oxidoreductase activity"/>
    <property type="evidence" value="ECO:0007669"/>
    <property type="project" value="UniProtKB-KW"/>
</dbReference>
<comment type="caution">
    <text evidence="6">The sequence shown here is derived from an EMBL/GenBank/DDBJ whole genome shotgun (WGS) entry which is preliminary data.</text>
</comment>
<reference evidence="6" key="1">
    <citation type="submission" date="2020-06" db="EMBL/GenBank/DDBJ databases">
        <authorList>
            <person name="Onetto C."/>
        </authorList>
    </citation>
    <scope>NUCLEOTIDE SEQUENCE</scope>
</reference>
<feature type="domain" description="FAD-binding PCMH-type" evidence="5">
    <location>
        <begin position="1"/>
        <end position="162"/>
    </location>
</feature>
<dbReference type="Proteomes" id="UP000714618">
    <property type="component" value="Unassembled WGS sequence"/>
</dbReference>
<organism evidence="6 7">
    <name type="scientific">Aureobasidium mustum</name>
    <dbReference type="NCBI Taxonomy" id="2773714"/>
    <lineage>
        <taxon>Eukaryota</taxon>
        <taxon>Fungi</taxon>
        <taxon>Dikarya</taxon>
        <taxon>Ascomycota</taxon>
        <taxon>Pezizomycotina</taxon>
        <taxon>Dothideomycetes</taxon>
        <taxon>Dothideomycetidae</taxon>
        <taxon>Dothideales</taxon>
        <taxon>Saccotheciaceae</taxon>
        <taxon>Aureobasidium</taxon>
    </lineage>
</organism>
<dbReference type="AlphaFoldDB" id="A0A9N8PMS4"/>
<protein>
    <recommendedName>
        <fullName evidence="5">FAD-binding PCMH-type domain-containing protein</fullName>
    </recommendedName>
</protein>
<proteinExistence type="inferred from homology"/>
<dbReference type="PANTHER" id="PTHR42973:SF54">
    <property type="entry name" value="FAD-BINDING PCMH-TYPE DOMAIN-CONTAINING PROTEIN"/>
    <property type="match status" value="1"/>
</dbReference>
<dbReference type="OrthoDB" id="2151789at2759"/>
<evidence type="ECO:0000313" key="7">
    <source>
        <dbReference type="Proteomes" id="UP000714618"/>
    </source>
</evidence>
<dbReference type="EMBL" id="CAIJEO010000011">
    <property type="protein sequence ID" value="CAD0100108.1"/>
    <property type="molecule type" value="Genomic_DNA"/>
</dbReference>
<dbReference type="InterPro" id="IPR016169">
    <property type="entry name" value="FAD-bd_PCMH_sub2"/>
</dbReference>
<keyword evidence="7" id="KW-1185">Reference proteome</keyword>
<dbReference type="GO" id="GO:0071949">
    <property type="term" value="F:FAD binding"/>
    <property type="evidence" value="ECO:0007669"/>
    <property type="project" value="InterPro"/>
</dbReference>
<dbReference type="InterPro" id="IPR050416">
    <property type="entry name" value="FAD-linked_Oxidoreductase"/>
</dbReference>
<gene>
    <name evidence="6" type="ORF">AWRI4233_LOCUS8933</name>
</gene>